<proteinExistence type="predicted"/>
<organism evidence="1 2">
    <name type="scientific">Xenorhabdus cabanillasii JM26</name>
    <dbReference type="NCBI Taxonomy" id="1427517"/>
    <lineage>
        <taxon>Bacteria</taxon>
        <taxon>Pseudomonadati</taxon>
        <taxon>Pseudomonadota</taxon>
        <taxon>Gammaproteobacteria</taxon>
        <taxon>Enterobacterales</taxon>
        <taxon>Morganellaceae</taxon>
        <taxon>Xenorhabdus</taxon>
    </lineage>
</organism>
<dbReference type="Pfam" id="PF03245">
    <property type="entry name" value="Phage_lysis"/>
    <property type="match status" value="1"/>
</dbReference>
<dbReference type="OrthoDB" id="6466046at2"/>
<comment type="caution">
    <text evidence="1">The sequence shown here is derived from an EMBL/GenBank/DDBJ whole genome shotgun (WGS) entry which is preliminary data.</text>
</comment>
<dbReference type="Proteomes" id="UP000019197">
    <property type="component" value="Unassembled WGS sequence"/>
</dbReference>
<reference evidence="1 2" key="1">
    <citation type="submission" date="2013-11" db="EMBL/GenBank/DDBJ databases">
        <title>Draft genome sequence and annotation of the entomopathogenic bacterium, Xenorhabdus cabanillasi strain JM26.</title>
        <authorList>
            <person name="Gualtieri M."/>
            <person name="Ogier J.C."/>
            <person name="Pages S."/>
            <person name="Givaudan A."/>
            <person name="Gaudriault S."/>
        </authorList>
    </citation>
    <scope>NUCLEOTIDE SEQUENCE [LARGE SCALE GENOMIC DNA]</scope>
    <source>
        <strain evidence="1 2">JM26</strain>
    </source>
</reference>
<name>W1IQT4_9GAMM</name>
<evidence type="ECO:0000313" key="1">
    <source>
        <dbReference type="EMBL" id="CDL80203.1"/>
    </source>
</evidence>
<dbReference type="InterPro" id="IPR004929">
    <property type="entry name" value="I-spanin"/>
</dbReference>
<evidence type="ECO:0000313" key="2">
    <source>
        <dbReference type="Proteomes" id="UP000019197"/>
    </source>
</evidence>
<sequence>MKFYVICGMAMALGVAMYVGSYYRTEYTKQLGINSDQKTEIQQLTDRINDQNTHIAMLHKLDAKHTQELAHAKSEIDTLRADVAAGRRKLRIKARCPVSEAVTPSSVVATTTVELSGETGSTVLDIREDIINDRAKLKYLQEYVNTECYKGKQ</sequence>
<dbReference type="RefSeq" id="WP_038261224.1">
    <property type="nucleotide sequence ID" value="NZ_CAWLVK010000048.1"/>
</dbReference>
<dbReference type="EMBL" id="CBXE010000048">
    <property type="protein sequence ID" value="CDL80203.1"/>
    <property type="molecule type" value="Genomic_DNA"/>
</dbReference>
<gene>
    <name evidence="1" type="ORF">XCR1_1410028</name>
</gene>
<accession>W1IQT4</accession>
<dbReference type="GO" id="GO:0044659">
    <property type="term" value="P:viral release from host cell by cytolysis"/>
    <property type="evidence" value="ECO:0007669"/>
    <property type="project" value="InterPro"/>
</dbReference>
<dbReference type="AlphaFoldDB" id="W1IQT4"/>
<protein>
    <submittedName>
        <fullName evidence="1">Rac prophage prophage lambda endopeptidase</fullName>
    </submittedName>
</protein>